<dbReference type="EMBL" id="CM046392">
    <property type="protein sequence ID" value="KAI8556014.1"/>
    <property type="molecule type" value="Genomic_DNA"/>
</dbReference>
<evidence type="ECO:0000313" key="1">
    <source>
        <dbReference type="EMBL" id="KAI8556014.1"/>
    </source>
</evidence>
<evidence type="ECO:0000313" key="2">
    <source>
        <dbReference type="Proteomes" id="UP001062846"/>
    </source>
</evidence>
<name>A0ACC0NT75_RHOML</name>
<comment type="caution">
    <text evidence="1">The sequence shown here is derived from an EMBL/GenBank/DDBJ whole genome shotgun (WGS) entry which is preliminary data.</text>
</comment>
<sequence>MQKEKEKMKGIVALYYAADGFVTSIVIESNVSRVVVGTTALLADAQNKCSPLIQSCYFKYPRFTFLGICMNVHDNCSDLSQLVHGMLRSCQWLCNSIHHAQGNCNSEYLYFQGIPLEFGNPVFLGGILVHGLQLYARILLHKAI</sequence>
<proteinExistence type="predicted"/>
<organism evidence="1 2">
    <name type="scientific">Rhododendron molle</name>
    <name type="common">Chinese azalea</name>
    <name type="synonym">Azalea mollis</name>
    <dbReference type="NCBI Taxonomy" id="49168"/>
    <lineage>
        <taxon>Eukaryota</taxon>
        <taxon>Viridiplantae</taxon>
        <taxon>Streptophyta</taxon>
        <taxon>Embryophyta</taxon>
        <taxon>Tracheophyta</taxon>
        <taxon>Spermatophyta</taxon>
        <taxon>Magnoliopsida</taxon>
        <taxon>eudicotyledons</taxon>
        <taxon>Gunneridae</taxon>
        <taxon>Pentapetalae</taxon>
        <taxon>asterids</taxon>
        <taxon>Ericales</taxon>
        <taxon>Ericaceae</taxon>
        <taxon>Ericoideae</taxon>
        <taxon>Rhodoreae</taxon>
        <taxon>Rhododendron</taxon>
    </lineage>
</organism>
<keyword evidence="2" id="KW-1185">Reference proteome</keyword>
<accession>A0ACC0NT75</accession>
<dbReference type="Proteomes" id="UP001062846">
    <property type="component" value="Chromosome 5"/>
</dbReference>
<gene>
    <name evidence="1" type="ORF">RHMOL_Rhmol05G0220100</name>
</gene>
<reference evidence="1" key="1">
    <citation type="submission" date="2022-02" db="EMBL/GenBank/DDBJ databases">
        <title>Plant Genome Project.</title>
        <authorList>
            <person name="Zhang R.-G."/>
        </authorList>
    </citation>
    <scope>NUCLEOTIDE SEQUENCE</scope>
    <source>
        <strain evidence="1">AT1</strain>
    </source>
</reference>
<protein>
    <submittedName>
        <fullName evidence="1">Uncharacterized protein</fullName>
    </submittedName>
</protein>